<evidence type="ECO:0000256" key="1">
    <source>
        <dbReference type="SAM" id="MobiDB-lite"/>
    </source>
</evidence>
<name>A0A1Y2I3V2_9FUNG</name>
<dbReference type="EMBL" id="MCFL01000001">
    <property type="protein sequence ID" value="ORZ41419.1"/>
    <property type="molecule type" value="Genomic_DNA"/>
</dbReference>
<keyword evidence="4" id="KW-1185">Reference proteome</keyword>
<evidence type="ECO:0000313" key="3">
    <source>
        <dbReference type="EMBL" id="ORZ41419.1"/>
    </source>
</evidence>
<proteinExistence type="predicted"/>
<reference evidence="3 4" key="1">
    <citation type="submission" date="2016-07" db="EMBL/GenBank/DDBJ databases">
        <title>Pervasive Adenine N6-methylation of Active Genes in Fungi.</title>
        <authorList>
            <consortium name="DOE Joint Genome Institute"/>
            <person name="Mondo S.J."/>
            <person name="Dannebaum R.O."/>
            <person name="Kuo R.C."/>
            <person name="Labutti K."/>
            <person name="Haridas S."/>
            <person name="Kuo A."/>
            <person name="Salamov A."/>
            <person name="Ahrendt S.R."/>
            <person name="Lipzen A."/>
            <person name="Sullivan W."/>
            <person name="Andreopoulos W.B."/>
            <person name="Clum A."/>
            <person name="Lindquist E."/>
            <person name="Daum C."/>
            <person name="Ramamoorthy G.K."/>
            <person name="Gryganskyi A."/>
            <person name="Culley D."/>
            <person name="Magnuson J.K."/>
            <person name="James T.Y."/>
            <person name="O'Malley M.A."/>
            <person name="Stajich J.E."/>
            <person name="Spatafora J.W."/>
            <person name="Visel A."/>
            <person name="Grigoriev I.V."/>
        </authorList>
    </citation>
    <scope>NUCLEOTIDE SEQUENCE [LARGE SCALE GENOMIC DNA]</scope>
    <source>
        <strain evidence="3 4">PL171</strain>
    </source>
</reference>
<feature type="region of interest" description="Disordered" evidence="1">
    <location>
        <begin position="1"/>
        <end position="61"/>
    </location>
</feature>
<evidence type="ECO:0000313" key="4">
    <source>
        <dbReference type="Proteomes" id="UP000193411"/>
    </source>
</evidence>
<organism evidence="3 4">
    <name type="scientific">Catenaria anguillulae PL171</name>
    <dbReference type="NCBI Taxonomy" id="765915"/>
    <lineage>
        <taxon>Eukaryota</taxon>
        <taxon>Fungi</taxon>
        <taxon>Fungi incertae sedis</taxon>
        <taxon>Blastocladiomycota</taxon>
        <taxon>Blastocladiomycetes</taxon>
        <taxon>Blastocladiales</taxon>
        <taxon>Catenariaceae</taxon>
        <taxon>Catenaria</taxon>
    </lineage>
</organism>
<feature type="compositionally biased region" description="Polar residues" evidence="1">
    <location>
        <begin position="22"/>
        <end position="31"/>
    </location>
</feature>
<dbReference type="SUPFAM" id="SSF81383">
    <property type="entry name" value="F-box domain"/>
    <property type="match status" value="1"/>
</dbReference>
<dbReference type="Proteomes" id="UP000193411">
    <property type="component" value="Unassembled WGS sequence"/>
</dbReference>
<sequence>MSSGTTPAPSRRLTRSAAKAQATAQGIQTDSILFPPMESNQTVPKPPKKPPKPLPKYLTPPATPTDLPTEIWMQIFERVLVKVGLGQLLICGAVCQTWRAMIHCAPSPLDRLLSPLGRKYRLQSRFNANANGSQNQPVATLLASKYAQYCEKCQCGEPAGAPAGYMKLWRSKNQVMCLSCRVDRMKAERVRGTQIDHAYGSQMTQTAVVKLGIPLSIVRSCMRCEVAQGKHGPMYLYDKGDVGRVLYALTGKRAEVYSGY</sequence>
<accession>A0A1Y2I3V2</accession>
<dbReference type="InterPro" id="IPR036047">
    <property type="entry name" value="F-box-like_dom_sf"/>
</dbReference>
<protein>
    <recommendedName>
        <fullName evidence="2">F-box domain-containing protein</fullName>
    </recommendedName>
</protein>
<evidence type="ECO:0000259" key="2">
    <source>
        <dbReference type="Pfam" id="PF12937"/>
    </source>
</evidence>
<dbReference type="CDD" id="cd09917">
    <property type="entry name" value="F-box_SF"/>
    <property type="match status" value="1"/>
</dbReference>
<dbReference type="Gene3D" id="1.20.1280.50">
    <property type="match status" value="1"/>
</dbReference>
<gene>
    <name evidence="3" type="ORF">BCR44DRAFT_41007</name>
</gene>
<comment type="caution">
    <text evidence="3">The sequence shown here is derived from an EMBL/GenBank/DDBJ whole genome shotgun (WGS) entry which is preliminary data.</text>
</comment>
<feature type="domain" description="F-box" evidence="2">
    <location>
        <begin position="66"/>
        <end position="103"/>
    </location>
</feature>
<dbReference type="Pfam" id="PF12937">
    <property type="entry name" value="F-box-like"/>
    <property type="match status" value="1"/>
</dbReference>
<dbReference type="InterPro" id="IPR001810">
    <property type="entry name" value="F-box_dom"/>
</dbReference>
<dbReference type="AlphaFoldDB" id="A0A1Y2I3V2"/>